<evidence type="ECO:0000313" key="1">
    <source>
        <dbReference type="EMBL" id="KAL3755924.1"/>
    </source>
</evidence>
<proteinExistence type="predicted"/>
<protein>
    <submittedName>
        <fullName evidence="1">Uncharacterized protein</fullName>
    </submittedName>
</protein>
<keyword evidence="2" id="KW-1185">Reference proteome</keyword>
<reference evidence="1 2" key="1">
    <citation type="submission" date="2024-11" db="EMBL/GenBank/DDBJ databases">
        <title>Chromosome-level genome assembly of Eucalyptus globulus Labill. provides insights into its genome evolution.</title>
        <authorList>
            <person name="Li X."/>
        </authorList>
    </citation>
    <scope>NUCLEOTIDE SEQUENCE [LARGE SCALE GENOMIC DNA]</scope>
    <source>
        <strain evidence="1">CL2024</strain>
        <tissue evidence="1">Fresh tender leaves</tissue>
    </source>
</reference>
<accession>A0ABD3LZK0</accession>
<name>A0ABD3LZK0_EUCGL</name>
<dbReference type="EMBL" id="JBJKBG010000001">
    <property type="protein sequence ID" value="KAL3755924.1"/>
    <property type="molecule type" value="Genomic_DNA"/>
</dbReference>
<evidence type="ECO:0000313" key="2">
    <source>
        <dbReference type="Proteomes" id="UP001634007"/>
    </source>
</evidence>
<comment type="caution">
    <text evidence="1">The sequence shown here is derived from an EMBL/GenBank/DDBJ whole genome shotgun (WGS) entry which is preliminary data.</text>
</comment>
<organism evidence="1 2">
    <name type="scientific">Eucalyptus globulus</name>
    <name type="common">Tasmanian blue gum</name>
    <dbReference type="NCBI Taxonomy" id="34317"/>
    <lineage>
        <taxon>Eukaryota</taxon>
        <taxon>Viridiplantae</taxon>
        <taxon>Streptophyta</taxon>
        <taxon>Embryophyta</taxon>
        <taxon>Tracheophyta</taxon>
        <taxon>Spermatophyta</taxon>
        <taxon>Magnoliopsida</taxon>
        <taxon>eudicotyledons</taxon>
        <taxon>Gunneridae</taxon>
        <taxon>Pentapetalae</taxon>
        <taxon>rosids</taxon>
        <taxon>malvids</taxon>
        <taxon>Myrtales</taxon>
        <taxon>Myrtaceae</taxon>
        <taxon>Myrtoideae</taxon>
        <taxon>Eucalypteae</taxon>
        <taxon>Eucalyptus</taxon>
    </lineage>
</organism>
<dbReference type="Proteomes" id="UP001634007">
    <property type="component" value="Unassembled WGS sequence"/>
</dbReference>
<dbReference type="AlphaFoldDB" id="A0ABD3LZK0"/>
<gene>
    <name evidence="1" type="ORF">ACJRO7_002901</name>
</gene>
<sequence>MDPPPARRFGVPISYNYDYQHVHIPGFAGVYIKCSSTIWVDVGLPLLVPHHFVAWYVLLNGELIGPLRGFDGPLGHDDGGEEMVPEVIDP</sequence>